<organism evidence="1">
    <name type="scientific">Brassica oleracea</name>
    <name type="common">Wild cabbage</name>
    <dbReference type="NCBI Taxonomy" id="3712"/>
    <lineage>
        <taxon>Eukaryota</taxon>
        <taxon>Viridiplantae</taxon>
        <taxon>Streptophyta</taxon>
        <taxon>Embryophyta</taxon>
        <taxon>Tracheophyta</taxon>
        <taxon>Spermatophyta</taxon>
        <taxon>Magnoliopsida</taxon>
        <taxon>eudicotyledons</taxon>
        <taxon>Gunneridae</taxon>
        <taxon>Pentapetalae</taxon>
        <taxon>rosids</taxon>
        <taxon>malvids</taxon>
        <taxon>Brassicales</taxon>
        <taxon>Brassicaceae</taxon>
        <taxon>Brassiceae</taxon>
        <taxon>Brassica</taxon>
    </lineage>
</organism>
<accession>A0A3P6E457</accession>
<dbReference type="AlphaFoldDB" id="A0A3P6E457"/>
<name>A0A3P6E457_BRAOL</name>
<proteinExistence type="predicted"/>
<gene>
    <name evidence="1" type="ORF">BOLC9T54428H</name>
</gene>
<evidence type="ECO:0000313" key="1">
    <source>
        <dbReference type="EMBL" id="VDD29105.1"/>
    </source>
</evidence>
<reference evidence="1" key="1">
    <citation type="submission" date="2018-11" db="EMBL/GenBank/DDBJ databases">
        <authorList>
            <consortium name="Genoscope - CEA"/>
            <person name="William W."/>
        </authorList>
    </citation>
    <scope>NUCLEOTIDE SEQUENCE</scope>
</reference>
<sequence>MDQKTIDDMVKALVEERLKVLGKILENYDNLSNGGEEDLCHHRSRIRNRSLSIVQR</sequence>
<protein>
    <submittedName>
        <fullName evidence="1">Uncharacterized protein</fullName>
    </submittedName>
</protein>
<dbReference type="EMBL" id="LR031875">
    <property type="protein sequence ID" value="VDD29105.1"/>
    <property type="molecule type" value="Genomic_DNA"/>
</dbReference>